<keyword evidence="2" id="KW-0732">Signal</keyword>
<name>A0ABS4ZYQ2_9MYCO</name>
<dbReference type="SUPFAM" id="SSF53850">
    <property type="entry name" value="Periplasmic binding protein-like II"/>
    <property type="match status" value="1"/>
</dbReference>
<evidence type="ECO:0000256" key="2">
    <source>
        <dbReference type="ARBA" id="ARBA00022729"/>
    </source>
</evidence>
<comment type="similarity">
    <text evidence="1">Belongs to the phosphate/phosphite/phosphonate binding protein family.</text>
</comment>
<evidence type="ECO:0000313" key="4">
    <source>
        <dbReference type="Proteomes" id="UP000694460"/>
    </source>
</evidence>
<dbReference type="NCBIfam" id="TIGR01098">
    <property type="entry name" value="3A0109s03R"/>
    <property type="match status" value="1"/>
</dbReference>
<gene>
    <name evidence="3" type="ORF">JOF57_004553</name>
</gene>
<comment type="caution">
    <text evidence="3">The sequence shown here is derived from an EMBL/GenBank/DDBJ whole genome shotgun (WGS) entry which is preliminary data.</text>
</comment>
<dbReference type="CDD" id="cd01071">
    <property type="entry name" value="PBP2_PhnD_like"/>
    <property type="match status" value="1"/>
</dbReference>
<keyword evidence="4" id="KW-1185">Reference proteome</keyword>
<sequence length="348" mass="36136">MAIVRLRRRPASQTPSPRKALRAMMFRTPNNAVRIAAVVAASAALTLSGCSSSEGSDAKTAQGFPETLTLAAIPAENSTDLKASYQPLIKLLEKETGAKVKFVQASDYAGVVEGIIADNVDLAFFGPFAYVVAGVNGAKVTPVGAVIQEQGAAPGYQSYGLARADEADINGLKDFAGKKVCFVDPSSTSGFLYPTAGLIEAGVIKSGAEGDLSTAMSPIYAGGHDSSALAIANGDCDAGFAFDTMVDQTMIAKGDLEPGELKTVWKSEKIAGSVFAANDSLGSEAIGKLESLFADKVNVPNLEAEGLCQGDACRITDERAWGFVPVEDSDYSGVRHVCDVTGSEKCKG</sequence>
<dbReference type="InterPro" id="IPR005770">
    <property type="entry name" value="PhnD"/>
</dbReference>
<dbReference type="Proteomes" id="UP000694460">
    <property type="component" value="Unassembled WGS sequence"/>
</dbReference>
<proteinExistence type="inferred from homology"/>
<dbReference type="PANTHER" id="PTHR35841">
    <property type="entry name" value="PHOSPHONATES-BINDING PERIPLASMIC PROTEIN"/>
    <property type="match status" value="1"/>
</dbReference>
<reference evidence="3 4" key="1">
    <citation type="submission" date="2021-03" db="EMBL/GenBank/DDBJ databases">
        <title>Sequencing the genomes of 1000 actinobacteria strains.</title>
        <authorList>
            <person name="Klenk H.-P."/>
        </authorList>
    </citation>
    <scope>NUCLEOTIDE SEQUENCE [LARGE SCALE GENOMIC DNA]</scope>
    <source>
        <strain evidence="3 4">DSM 46713</strain>
    </source>
</reference>
<evidence type="ECO:0000313" key="3">
    <source>
        <dbReference type="EMBL" id="MBP2454640.1"/>
    </source>
</evidence>
<dbReference type="PANTHER" id="PTHR35841:SF1">
    <property type="entry name" value="PHOSPHONATES-BINDING PERIPLASMIC PROTEIN"/>
    <property type="match status" value="1"/>
</dbReference>
<dbReference type="EMBL" id="JAGIOP010000002">
    <property type="protein sequence ID" value="MBP2454640.1"/>
    <property type="molecule type" value="Genomic_DNA"/>
</dbReference>
<evidence type="ECO:0000256" key="1">
    <source>
        <dbReference type="ARBA" id="ARBA00007162"/>
    </source>
</evidence>
<dbReference type="Gene3D" id="3.40.190.10">
    <property type="entry name" value="Periplasmic binding protein-like II"/>
    <property type="match status" value="2"/>
</dbReference>
<dbReference type="Pfam" id="PF12974">
    <property type="entry name" value="Phosphonate-bd"/>
    <property type="match status" value="1"/>
</dbReference>
<accession>A0ABS4ZYQ2</accession>
<organism evidence="3 4">
    <name type="scientific">Mycolicibacterium lutetiense</name>
    <dbReference type="NCBI Taxonomy" id="1641992"/>
    <lineage>
        <taxon>Bacteria</taxon>
        <taxon>Bacillati</taxon>
        <taxon>Actinomycetota</taxon>
        <taxon>Actinomycetes</taxon>
        <taxon>Mycobacteriales</taxon>
        <taxon>Mycobacteriaceae</taxon>
        <taxon>Mycolicibacterium</taxon>
    </lineage>
</organism>
<protein>
    <submittedName>
        <fullName evidence="3">Phosphonate transport system substrate-binding protein</fullName>
    </submittedName>
</protein>